<dbReference type="Gene3D" id="1.25.50.20">
    <property type="match status" value="1"/>
</dbReference>
<proteinExistence type="predicted"/>
<protein>
    <submittedName>
        <fullName evidence="1">Uncharacterized protein</fullName>
    </submittedName>
</protein>
<evidence type="ECO:0000313" key="2">
    <source>
        <dbReference type="Proteomes" id="UP000466442"/>
    </source>
</evidence>
<dbReference type="EMBL" id="WIXP02000015">
    <property type="protein sequence ID" value="KAF6199080.1"/>
    <property type="molecule type" value="Genomic_DNA"/>
</dbReference>
<dbReference type="AlphaFoldDB" id="A0A8S9WQ79"/>
<name>A0A8S9WQ79_APOLU</name>
<keyword evidence="2" id="KW-1185">Reference proteome</keyword>
<dbReference type="OrthoDB" id="510539at2759"/>
<feature type="non-terminal residue" evidence="1">
    <location>
        <position position="1"/>
    </location>
</feature>
<comment type="caution">
    <text evidence="1">The sequence shown here is derived from an EMBL/GenBank/DDBJ whole genome shotgun (WGS) entry which is preliminary data.</text>
</comment>
<accession>A0A8S9WQ79</accession>
<evidence type="ECO:0000313" key="1">
    <source>
        <dbReference type="EMBL" id="KAF6199080.1"/>
    </source>
</evidence>
<gene>
    <name evidence="1" type="ORF">GE061_007105</name>
</gene>
<dbReference type="Proteomes" id="UP000466442">
    <property type="component" value="Unassembled WGS sequence"/>
</dbReference>
<reference evidence="1" key="1">
    <citation type="journal article" date="2021" name="Mol. Ecol. Resour.">
        <title>Apolygus lucorum genome provides insights into omnivorousness and mesophyll feeding.</title>
        <authorList>
            <person name="Liu Y."/>
            <person name="Liu H."/>
            <person name="Wang H."/>
            <person name="Huang T."/>
            <person name="Liu B."/>
            <person name="Yang B."/>
            <person name="Yin L."/>
            <person name="Li B."/>
            <person name="Zhang Y."/>
            <person name="Zhang S."/>
            <person name="Jiang F."/>
            <person name="Zhang X."/>
            <person name="Ren Y."/>
            <person name="Wang B."/>
            <person name="Wang S."/>
            <person name="Lu Y."/>
            <person name="Wu K."/>
            <person name="Fan W."/>
            <person name="Wang G."/>
        </authorList>
    </citation>
    <scope>NUCLEOTIDE SEQUENCE</scope>
    <source>
        <strain evidence="1">12Hb</strain>
    </source>
</reference>
<sequence length="48" mass="5709">VDVFFRRIDVGSGSRSLDQSLETIKLNIHWVRRNELPLYDWLTKYLAS</sequence>
<organism evidence="1 2">
    <name type="scientific">Apolygus lucorum</name>
    <name type="common">Small green plant bug</name>
    <name type="synonym">Lygocoris lucorum</name>
    <dbReference type="NCBI Taxonomy" id="248454"/>
    <lineage>
        <taxon>Eukaryota</taxon>
        <taxon>Metazoa</taxon>
        <taxon>Ecdysozoa</taxon>
        <taxon>Arthropoda</taxon>
        <taxon>Hexapoda</taxon>
        <taxon>Insecta</taxon>
        <taxon>Pterygota</taxon>
        <taxon>Neoptera</taxon>
        <taxon>Paraneoptera</taxon>
        <taxon>Hemiptera</taxon>
        <taxon>Heteroptera</taxon>
        <taxon>Panheteroptera</taxon>
        <taxon>Cimicomorpha</taxon>
        <taxon>Miridae</taxon>
        <taxon>Mirini</taxon>
        <taxon>Apolygus</taxon>
    </lineage>
</organism>